<evidence type="ECO:0000256" key="5">
    <source>
        <dbReference type="ARBA" id="ARBA00023251"/>
    </source>
</evidence>
<accession>A0A923E672</accession>
<feature type="domain" description="ABC transporter" evidence="7">
    <location>
        <begin position="5"/>
        <end position="234"/>
    </location>
</feature>
<dbReference type="PANTHER" id="PTHR42711">
    <property type="entry name" value="ABC TRANSPORTER ATP-BINDING PROTEIN"/>
    <property type="match status" value="1"/>
</dbReference>
<keyword evidence="3" id="KW-0547">Nucleotide-binding</keyword>
<feature type="region of interest" description="Disordered" evidence="6">
    <location>
        <begin position="280"/>
        <end position="300"/>
    </location>
</feature>
<dbReference type="InterPro" id="IPR003593">
    <property type="entry name" value="AAA+_ATPase"/>
</dbReference>
<gene>
    <name evidence="8" type="ORF">HD592_002087</name>
</gene>
<dbReference type="InterPro" id="IPR050763">
    <property type="entry name" value="ABC_transporter_ATP-binding"/>
</dbReference>
<evidence type="ECO:0000259" key="7">
    <source>
        <dbReference type="PROSITE" id="PS50893"/>
    </source>
</evidence>
<keyword evidence="2" id="KW-0813">Transport</keyword>
<dbReference type="PROSITE" id="PS50893">
    <property type="entry name" value="ABC_TRANSPORTER_2"/>
    <property type="match status" value="1"/>
</dbReference>
<keyword evidence="4 8" id="KW-0067">ATP-binding</keyword>
<comment type="caution">
    <text evidence="8">The sequence shown here is derived from an EMBL/GenBank/DDBJ whole genome shotgun (WGS) entry which is preliminary data.</text>
</comment>
<dbReference type="InterPro" id="IPR017871">
    <property type="entry name" value="ABC_transporter-like_CS"/>
</dbReference>
<dbReference type="Pfam" id="PF00005">
    <property type="entry name" value="ABC_tran"/>
    <property type="match status" value="1"/>
</dbReference>
<keyword evidence="5" id="KW-0046">Antibiotic resistance</keyword>
<dbReference type="GO" id="GO:0005524">
    <property type="term" value="F:ATP binding"/>
    <property type="evidence" value="ECO:0007669"/>
    <property type="project" value="UniProtKB-KW"/>
</dbReference>
<evidence type="ECO:0000256" key="1">
    <source>
        <dbReference type="ARBA" id="ARBA00004202"/>
    </source>
</evidence>
<dbReference type="AlphaFoldDB" id="A0A923E672"/>
<dbReference type="GO" id="GO:0046677">
    <property type="term" value="P:response to antibiotic"/>
    <property type="evidence" value="ECO:0007669"/>
    <property type="project" value="UniProtKB-KW"/>
</dbReference>
<dbReference type="EMBL" id="JACHMK010000001">
    <property type="protein sequence ID" value="MBB6335522.1"/>
    <property type="molecule type" value="Genomic_DNA"/>
</dbReference>
<evidence type="ECO:0000256" key="2">
    <source>
        <dbReference type="ARBA" id="ARBA00022448"/>
    </source>
</evidence>
<evidence type="ECO:0000256" key="3">
    <source>
        <dbReference type="ARBA" id="ARBA00022741"/>
    </source>
</evidence>
<dbReference type="PANTHER" id="PTHR42711:SF17">
    <property type="entry name" value="ABC TRANSPORTER ATP-BINDING PROTEIN"/>
    <property type="match status" value="1"/>
</dbReference>
<name>A0A923E672_9ACTO</name>
<dbReference type="CDD" id="cd03230">
    <property type="entry name" value="ABC_DR_subfamily_A"/>
    <property type="match status" value="1"/>
</dbReference>
<evidence type="ECO:0000313" key="8">
    <source>
        <dbReference type="EMBL" id="MBB6335522.1"/>
    </source>
</evidence>
<dbReference type="GO" id="GO:0005886">
    <property type="term" value="C:plasma membrane"/>
    <property type="evidence" value="ECO:0007669"/>
    <property type="project" value="UniProtKB-SubCell"/>
</dbReference>
<proteinExistence type="predicted"/>
<dbReference type="InterPro" id="IPR003439">
    <property type="entry name" value="ABC_transporter-like_ATP-bd"/>
</dbReference>
<evidence type="ECO:0000256" key="4">
    <source>
        <dbReference type="ARBA" id="ARBA00022840"/>
    </source>
</evidence>
<organism evidence="8 9">
    <name type="scientific">Schaalia hyovaginalis</name>
    <dbReference type="NCBI Taxonomy" id="29316"/>
    <lineage>
        <taxon>Bacteria</taxon>
        <taxon>Bacillati</taxon>
        <taxon>Actinomycetota</taxon>
        <taxon>Actinomycetes</taxon>
        <taxon>Actinomycetales</taxon>
        <taxon>Actinomycetaceae</taxon>
        <taxon>Schaalia</taxon>
    </lineage>
</organism>
<dbReference type="GO" id="GO:0016887">
    <property type="term" value="F:ATP hydrolysis activity"/>
    <property type="evidence" value="ECO:0007669"/>
    <property type="project" value="InterPro"/>
</dbReference>
<evidence type="ECO:0000256" key="6">
    <source>
        <dbReference type="SAM" id="MobiDB-lite"/>
    </source>
</evidence>
<dbReference type="Gene3D" id="3.40.50.300">
    <property type="entry name" value="P-loop containing nucleotide triphosphate hydrolases"/>
    <property type="match status" value="1"/>
</dbReference>
<sequence length="300" mass="32040">MDPLVDVDGIHFAWGTTPVLHGVDLTLGAGELCCLLGPNGTGKTTLVENILGTVSPQAGAVRVMGENPRSATGAFWSKIGLVQQNSSDHPKWRVKDLLEWTRLLHESVGAPTRPTDELLQAVGLADKAHSPLSRLSGGQRRRVDFALALLARPGLLILDEPTTGLDPVSKAQVHDIVGTALDEGAAVLYTTHDLAEAQKIATRIAIMNHGRIVAEGSADSILDAYSRNAQVTWDENGTTYVHSTDQPEAFLRTILSGPIEHLTVTRPTLEEAYLALMDEDGPADEAGRSAANQPMKEGAK</sequence>
<protein>
    <submittedName>
        <fullName evidence="8">ABC-2 type transport system ATP-binding protein</fullName>
    </submittedName>
</protein>
<dbReference type="RefSeq" id="WP_184453941.1">
    <property type="nucleotide sequence ID" value="NZ_JACHMK010000001.1"/>
</dbReference>
<keyword evidence="9" id="KW-1185">Reference proteome</keyword>
<dbReference type="InterPro" id="IPR027417">
    <property type="entry name" value="P-loop_NTPase"/>
</dbReference>
<reference evidence="8" key="1">
    <citation type="submission" date="2020-08" db="EMBL/GenBank/DDBJ databases">
        <title>Sequencing the genomes of 1000 actinobacteria strains.</title>
        <authorList>
            <person name="Klenk H.-P."/>
        </authorList>
    </citation>
    <scope>NUCLEOTIDE SEQUENCE</scope>
    <source>
        <strain evidence="8">DSM 10695</strain>
    </source>
</reference>
<dbReference type="PROSITE" id="PS00211">
    <property type="entry name" value="ABC_TRANSPORTER_1"/>
    <property type="match status" value="1"/>
</dbReference>
<comment type="subcellular location">
    <subcellularLocation>
        <location evidence="1">Cell membrane</location>
        <topology evidence="1">Peripheral membrane protein</topology>
    </subcellularLocation>
</comment>
<dbReference type="Proteomes" id="UP000617426">
    <property type="component" value="Unassembled WGS sequence"/>
</dbReference>
<evidence type="ECO:0000313" key="9">
    <source>
        <dbReference type="Proteomes" id="UP000617426"/>
    </source>
</evidence>
<dbReference type="SMART" id="SM00382">
    <property type="entry name" value="AAA"/>
    <property type="match status" value="1"/>
</dbReference>
<dbReference type="SUPFAM" id="SSF52540">
    <property type="entry name" value="P-loop containing nucleoside triphosphate hydrolases"/>
    <property type="match status" value="1"/>
</dbReference>